<feature type="transmembrane region" description="Helical" evidence="1">
    <location>
        <begin position="125"/>
        <end position="143"/>
    </location>
</feature>
<dbReference type="OrthoDB" id="39659at2759"/>
<evidence type="ECO:0000313" key="3">
    <source>
        <dbReference type="Proteomes" id="UP001165063"/>
    </source>
</evidence>
<proteinExistence type="predicted"/>
<reference evidence="2" key="1">
    <citation type="submission" date="2023-04" db="EMBL/GenBank/DDBJ databases">
        <title>Ambrosiozyma monospora NBRC 1965.</title>
        <authorList>
            <person name="Ichikawa N."/>
            <person name="Sato H."/>
            <person name="Tonouchi N."/>
        </authorList>
    </citation>
    <scope>NUCLEOTIDE SEQUENCE</scope>
    <source>
        <strain evidence="2">NBRC 1965</strain>
    </source>
</reference>
<keyword evidence="1" id="KW-0812">Transmembrane</keyword>
<dbReference type="AlphaFoldDB" id="A0A9W7DJR1"/>
<dbReference type="InterPro" id="IPR019531">
    <property type="entry name" value="Pmp4"/>
</dbReference>
<dbReference type="Proteomes" id="UP001165063">
    <property type="component" value="Unassembled WGS sequence"/>
</dbReference>
<keyword evidence="1" id="KW-1133">Transmembrane helix</keyword>
<evidence type="ECO:0000256" key="1">
    <source>
        <dbReference type="SAM" id="Phobius"/>
    </source>
</evidence>
<feature type="transmembrane region" description="Helical" evidence="1">
    <location>
        <begin position="93"/>
        <end position="113"/>
    </location>
</feature>
<dbReference type="PANTHER" id="PTHR15460">
    <property type="entry name" value="PEROXISOMAL MEMBRANE PROTEIN 4"/>
    <property type="match status" value="1"/>
</dbReference>
<comment type="caution">
    <text evidence="2">The sequence shown here is derived from an EMBL/GenBank/DDBJ whole genome shotgun (WGS) entry which is preliminary data.</text>
</comment>
<evidence type="ECO:0000313" key="2">
    <source>
        <dbReference type="EMBL" id="GMG56222.1"/>
    </source>
</evidence>
<dbReference type="EMBL" id="BSXU01007088">
    <property type="protein sequence ID" value="GMG56222.1"/>
    <property type="molecule type" value="Genomic_DNA"/>
</dbReference>
<feature type="transmembrane region" description="Helical" evidence="1">
    <location>
        <begin position="231"/>
        <end position="250"/>
    </location>
</feature>
<gene>
    <name evidence="2" type="ORF">Amon01_000828900</name>
</gene>
<protein>
    <submittedName>
        <fullName evidence="2">Unnamed protein product</fullName>
    </submittedName>
</protein>
<keyword evidence="1" id="KW-0472">Membrane</keyword>
<dbReference type="PANTHER" id="PTHR15460:SF3">
    <property type="entry name" value="PEROXISOMAL MEMBRANE PROTEIN 4"/>
    <property type="match status" value="1"/>
</dbReference>
<organism evidence="2 3">
    <name type="scientific">Ambrosiozyma monospora</name>
    <name type="common">Yeast</name>
    <name type="synonym">Endomycopsis monosporus</name>
    <dbReference type="NCBI Taxonomy" id="43982"/>
    <lineage>
        <taxon>Eukaryota</taxon>
        <taxon>Fungi</taxon>
        <taxon>Dikarya</taxon>
        <taxon>Ascomycota</taxon>
        <taxon>Saccharomycotina</taxon>
        <taxon>Pichiomycetes</taxon>
        <taxon>Pichiales</taxon>
        <taxon>Pichiaceae</taxon>
        <taxon>Ambrosiozyma</taxon>
    </lineage>
</organism>
<sequence>MTTEPTDSHIVSIISTNNQDNDEIDIDPMSILLKSVIMAAKNAVIYGYRVRFIHAISTQLVSLNMKKNSKMLYKQLWFRLVKSIKMSLNHGKILAGFAIVYKTLLLILTQCISRTGLDETKKARLKHLVHFISGFIGGSLVYGGLINSQTGSNYFNESIASQITLYCLSRVALSIGRWIGVLLTKLIYHRITELSNELKNDGQHGHYHSHSLKNGITIEKLRLFSDKIHKIGWGLNSGVVWGLAMMFYSIDKEFYLQKSLKLSFDFIYGDKMYDWLEVFNYAR</sequence>
<name>A0A9W7DJR1_AMBMO</name>
<accession>A0A9W7DJR1</accession>
<dbReference type="GO" id="GO:0005778">
    <property type="term" value="C:peroxisomal membrane"/>
    <property type="evidence" value="ECO:0007669"/>
    <property type="project" value="TreeGrafter"/>
</dbReference>
<keyword evidence="3" id="KW-1185">Reference proteome</keyword>